<dbReference type="AlphaFoldDB" id="Q1RKB4"/>
<proteinExistence type="predicted"/>
<sequence length="40" mass="4659">MATSSYKYCGAHVLSIRSAPHLVDFLLFSKLNFVYRLFVY</sequence>
<name>Q1RKB4_RICBR</name>
<protein>
    <submittedName>
        <fullName evidence="1">Uncharacterized protein</fullName>
    </submittedName>
</protein>
<dbReference type="HOGENOM" id="CLU_210423_0_0_5"/>
<evidence type="ECO:0000313" key="1">
    <source>
        <dbReference type="EMBL" id="ABE04200.1"/>
    </source>
</evidence>
<accession>Q1RKB4</accession>
<dbReference type="KEGG" id="rbe:RBE_0119"/>
<reference evidence="1 2" key="1">
    <citation type="journal article" date="2006" name="PLoS Genet.">
        <title>Genome sequence of Rickettsia bellii illuminates the role of amoebae in gene exchanges between intracellular pathogens.</title>
        <authorList>
            <person name="Ogata H."/>
            <person name="La Scola B."/>
            <person name="Audic S."/>
            <person name="Renesto P."/>
            <person name="Blanc G."/>
            <person name="Robert C."/>
            <person name="Fournier P.-E."/>
            <person name="Claverie J.-M."/>
            <person name="Raoult D."/>
        </authorList>
    </citation>
    <scope>NUCLEOTIDE SEQUENCE [LARGE SCALE GENOMIC DNA]</scope>
    <source>
        <strain evidence="1 2">RML369-C</strain>
    </source>
</reference>
<dbReference type="EMBL" id="CP000087">
    <property type="protein sequence ID" value="ABE04200.1"/>
    <property type="molecule type" value="Genomic_DNA"/>
</dbReference>
<gene>
    <name evidence="1" type="ordered locus">RBE_0119</name>
</gene>
<organism evidence="1 2">
    <name type="scientific">Rickettsia bellii (strain RML369-C)</name>
    <dbReference type="NCBI Taxonomy" id="336407"/>
    <lineage>
        <taxon>Bacteria</taxon>
        <taxon>Pseudomonadati</taxon>
        <taxon>Pseudomonadota</taxon>
        <taxon>Alphaproteobacteria</taxon>
        <taxon>Rickettsiales</taxon>
        <taxon>Rickettsiaceae</taxon>
        <taxon>Rickettsieae</taxon>
        <taxon>Rickettsia</taxon>
        <taxon>belli group</taxon>
    </lineage>
</organism>
<dbReference type="Proteomes" id="UP000001951">
    <property type="component" value="Chromosome"/>
</dbReference>
<evidence type="ECO:0000313" key="2">
    <source>
        <dbReference type="Proteomes" id="UP000001951"/>
    </source>
</evidence>